<reference evidence="2 3" key="2">
    <citation type="submission" date="2020-03" db="EMBL/GenBank/DDBJ databases">
        <authorList>
            <person name="Ichikawa N."/>
            <person name="Kimura A."/>
            <person name="Kitahashi Y."/>
            <person name="Uohara A."/>
        </authorList>
    </citation>
    <scope>NUCLEOTIDE SEQUENCE [LARGE SCALE GENOMIC DNA]</scope>
    <source>
        <strain evidence="2 3">NBRC 108639</strain>
    </source>
</reference>
<feature type="chain" id="PRO_5038559866" evidence="1">
    <location>
        <begin position="45"/>
        <end position="175"/>
    </location>
</feature>
<dbReference type="RefSeq" id="WP_173065523.1">
    <property type="nucleotide sequence ID" value="NZ_BLPF01000003.1"/>
</dbReference>
<evidence type="ECO:0000256" key="1">
    <source>
        <dbReference type="SAM" id="SignalP"/>
    </source>
</evidence>
<dbReference type="InterPro" id="IPR006311">
    <property type="entry name" value="TAT_signal"/>
</dbReference>
<sequence length="175" mass="18826">MDKLTEQRAPRRGATITRRAGLTLGMAAALAGAGVVAAASPALAGPPVCGQERAYVYQTNSGGTWNGPSIDSLYNPGEFNISQTAEDVRYVFAAGVHRPRRTIKFTFRNQDDAVVKSYETTASDNGGVVRQESNVFKYDFTTVGSRVRVYAEIRTRCGGDDVPRTVYVGAINTTP</sequence>
<evidence type="ECO:0000313" key="2">
    <source>
        <dbReference type="EMBL" id="GFJ83274.1"/>
    </source>
</evidence>
<evidence type="ECO:0000313" key="3">
    <source>
        <dbReference type="Proteomes" id="UP000482800"/>
    </source>
</evidence>
<protein>
    <submittedName>
        <fullName evidence="2">Uncharacterized protein</fullName>
    </submittedName>
</protein>
<dbReference type="PROSITE" id="PS51318">
    <property type="entry name" value="TAT"/>
    <property type="match status" value="1"/>
</dbReference>
<proteinExistence type="predicted"/>
<gene>
    <name evidence="2" type="ORF">Phou_074540</name>
</gene>
<keyword evidence="1" id="KW-0732">Signal</keyword>
<dbReference type="Proteomes" id="UP000482800">
    <property type="component" value="Unassembled WGS sequence"/>
</dbReference>
<keyword evidence="3" id="KW-1185">Reference proteome</keyword>
<comment type="caution">
    <text evidence="2">The sequence shown here is derived from an EMBL/GenBank/DDBJ whole genome shotgun (WGS) entry which is preliminary data.</text>
</comment>
<organism evidence="2 3">
    <name type="scientific">Phytohabitans houttuyneae</name>
    <dbReference type="NCBI Taxonomy" id="1076126"/>
    <lineage>
        <taxon>Bacteria</taxon>
        <taxon>Bacillati</taxon>
        <taxon>Actinomycetota</taxon>
        <taxon>Actinomycetes</taxon>
        <taxon>Micromonosporales</taxon>
        <taxon>Micromonosporaceae</taxon>
    </lineage>
</organism>
<name>A0A6V8KHE5_9ACTN</name>
<accession>A0A6V8KHE5</accession>
<reference evidence="2 3" key="1">
    <citation type="submission" date="2020-03" db="EMBL/GenBank/DDBJ databases">
        <title>Whole genome shotgun sequence of Phytohabitans houttuyneae NBRC 108639.</title>
        <authorList>
            <person name="Komaki H."/>
            <person name="Tamura T."/>
        </authorList>
    </citation>
    <scope>NUCLEOTIDE SEQUENCE [LARGE SCALE GENOMIC DNA]</scope>
    <source>
        <strain evidence="2 3">NBRC 108639</strain>
    </source>
</reference>
<feature type="signal peptide" evidence="1">
    <location>
        <begin position="1"/>
        <end position="44"/>
    </location>
</feature>
<dbReference type="AlphaFoldDB" id="A0A6V8KHE5"/>
<dbReference type="EMBL" id="BLPF01000003">
    <property type="protein sequence ID" value="GFJ83274.1"/>
    <property type="molecule type" value="Genomic_DNA"/>
</dbReference>